<dbReference type="InterPro" id="IPR041577">
    <property type="entry name" value="RT_RNaseH_2"/>
</dbReference>
<keyword evidence="3" id="KW-1185">Reference proteome</keyword>
<dbReference type="InterPro" id="IPR043128">
    <property type="entry name" value="Rev_trsase/Diguanyl_cyclase"/>
</dbReference>
<evidence type="ECO:0000259" key="1">
    <source>
        <dbReference type="Pfam" id="PF17919"/>
    </source>
</evidence>
<dbReference type="InterPro" id="IPR043502">
    <property type="entry name" value="DNA/RNA_pol_sf"/>
</dbReference>
<feature type="domain" description="Reverse transcriptase/retrotransposon-derived protein RNase H-like" evidence="1">
    <location>
        <begin position="74"/>
        <end position="147"/>
    </location>
</feature>
<reference evidence="2" key="5">
    <citation type="journal article" date="2021" name="G3 (Bethesda)">
        <title>Aegilops tauschii genome assembly Aet v5.0 features greater sequence contiguity and improved annotation.</title>
        <authorList>
            <person name="Wang L."/>
            <person name="Zhu T."/>
            <person name="Rodriguez J.C."/>
            <person name="Deal K.R."/>
            <person name="Dubcovsky J."/>
            <person name="McGuire P.E."/>
            <person name="Lux T."/>
            <person name="Spannagl M."/>
            <person name="Mayer K.F.X."/>
            <person name="Baldrich P."/>
            <person name="Meyers B.C."/>
            <person name="Huo N."/>
            <person name="Gu Y.Q."/>
            <person name="Zhou H."/>
            <person name="Devos K.M."/>
            <person name="Bennetzen J.L."/>
            <person name="Unver T."/>
            <person name="Budak H."/>
            <person name="Gulick P.J."/>
            <person name="Galiba G."/>
            <person name="Kalapos B."/>
            <person name="Nelson D.R."/>
            <person name="Li P."/>
            <person name="You F.M."/>
            <person name="Luo M.C."/>
            <person name="Dvorak J."/>
        </authorList>
    </citation>
    <scope>NUCLEOTIDE SEQUENCE [LARGE SCALE GENOMIC DNA]</scope>
    <source>
        <strain evidence="2">cv. AL8/78</strain>
    </source>
</reference>
<dbReference type="Proteomes" id="UP000015105">
    <property type="component" value="Chromosome 5D"/>
</dbReference>
<name>A0A453MJC2_AEGTS</name>
<dbReference type="Gramene" id="AET5Gv21207900.3">
    <property type="protein sequence ID" value="AET5Gv21207900.3"/>
    <property type="gene ID" value="AET5Gv21207900"/>
</dbReference>
<dbReference type="FunFam" id="3.30.70.270:FF:000020">
    <property type="entry name" value="Transposon Tf2-6 polyprotein-like Protein"/>
    <property type="match status" value="1"/>
</dbReference>
<dbReference type="AlphaFoldDB" id="A0A453MJC2"/>
<sequence length="156" mass="18030">MVNECIVLRHRISERGTKVDRTNIEAIEKLPSPRDIRGVRSFLRYASFHRRFIKDFSKIYMPLRNLKDVPFSFDDDCVETFEILKKALVTAPVIQPLDCNLPFESMCDGSEYAVGVVLGQRVDNKLDVIHYANKSLDDAQKNYATTEIFFSNYICL</sequence>
<dbReference type="Pfam" id="PF17919">
    <property type="entry name" value="RT_RNaseH_2"/>
    <property type="match status" value="1"/>
</dbReference>
<dbReference type="Gramene" id="AET5Gv21207900.4">
    <property type="protein sequence ID" value="AET5Gv21207900.4"/>
    <property type="gene ID" value="AET5Gv21207900"/>
</dbReference>
<dbReference type="Gene3D" id="3.30.70.270">
    <property type="match status" value="1"/>
</dbReference>
<organism evidence="2 3">
    <name type="scientific">Aegilops tauschii subsp. strangulata</name>
    <name type="common">Goatgrass</name>
    <dbReference type="NCBI Taxonomy" id="200361"/>
    <lineage>
        <taxon>Eukaryota</taxon>
        <taxon>Viridiplantae</taxon>
        <taxon>Streptophyta</taxon>
        <taxon>Embryophyta</taxon>
        <taxon>Tracheophyta</taxon>
        <taxon>Spermatophyta</taxon>
        <taxon>Magnoliopsida</taxon>
        <taxon>Liliopsida</taxon>
        <taxon>Poales</taxon>
        <taxon>Poaceae</taxon>
        <taxon>BOP clade</taxon>
        <taxon>Pooideae</taxon>
        <taxon>Triticodae</taxon>
        <taxon>Triticeae</taxon>
        <taxon>Triticinae</taxon>
        <taxon>Aegilops</taxon>
    </lineage>
</organism>
<reference evidence="3" key="2">
    <citation type="journal article" date="2017" name="Nat. Plants">
        <title>The Aegilops tauschii genome reveals multiple impacts of transposons.</title>
        <authorList>
            <person name="Zhao G."/>
            <person name="Zou C."/>
            <person name="Li K."/>
            <person name="Wang K."/>
            <person name="Li T."/>
            <person name="Gao L."/>
            <person name="Zhang X."/>
            <person name="Wang H."/>
            <person name="Yang Z."/>
            <person name="Liu X."/>
            <person name="Jiang W."/>
            <person name="Mao L."/>
            <person name="Kong X."/>
            <person name="Jiao Y."/>
            <person name="Jia J."/>
        </authorList>
    </citation>
    <scope>NUCLEOTIDE SEQUENCE [LARGE SCALE GENOMIC DNA]</scope>
    <source>
        <strain evidence="3">cv. AL8/78</strain>
    </source>
</reference>
<evidence type="ECO:0000313" key="2">
    <source>
        <dbReference type="EnsemblPlants" id="AET5Gv21207900.2"/>
    </source>
</evidence>
<accession>A0A453MJC2</accession>
<protein>
    <recommendedName>
        <fullName evidence="1">Reverse transcriptase/retrotransposon-derived protein RNase H-like domain-containing protein</fullName>
    </recommendedName>
</protein>
<dbReference type="SUPFAM" id="SSF56672">
    <property type="entry name" value="DNA/RNA polymerases"/>
    <property type="match status" value="1"/>
</dbReference>
<dbReference type="EnsemblPlants" id="AET5Gv21207900.2">
    <property type="protein sequence ID" value="AET5Gv21207900.2"/>
    <property type="gene ID" value="AET5Gv21207900"/>
</dbReference>
<dbReference type="EnsemblPlants" id="AET5Gv21207900.3">
    <property type="protein sequence ID" value="AET5Gv21207900.3"/>
    <property type="gene ID" value="AET5Gv21207900"/>
</dbReference>
<dbReference type="EnsemblPlants" id="AET5Gv21207900.4">
    <property type="protein sequence ID" value="AET5Gv21207900.4"/>
    <property type="gene ID" value="AET5Gv21207900"/>
</dbReference>
<proteinExistence type="predicted"/>
<dbReference type="PANTHER" id="PTHR34072">
    <property type="entry name" value="ENZYMATIC POLYPROTEIN-RELATED"/>
    <property type="match status" value="1"/>
</dbReference>
<dbReference type="PANTHER" id="PTHR34072:SF44">
    <property type="entry name" value="RNA-DIRECTED DNA POLYMERASE"/>
    <property type="match status" value="1"/>
</dbReference>
<reference evidence="2" key="3">
    <citation type="journal article" date="2017" name="Nature">
        <title>Genome sequence of the progenitor of the wheat D genome Aegilops tauschii.</title>
        <authorList>
            <person name="Luo M.C."/>
            <person name="Gu Y.Q."/>
            <person name="Puiu D."/>
            <person name="Wang H."/>
            <person name="Twardziok S.O."/>
            <person name="Deal K.R."/>
            <person name="Huo N."/>
            <person name="Zhu T."/>
            <person name="Wang L."/>
            <person name="Wang Y."/>
            <person name="McGuire P.E."/>
            <person name="Liu S."/>
            <person name="Long H."/>
            <person name="Ramasamy R.K."/>
            <person name="Rodriguez J.C."/>
            <person name="Van S.L."/>
            <person name="Yuan L."/>
            <person name="Wang Z."/>
            <person name="Xia Z."/>
            <person name="Xiao L."/>
            <person name="Anderson O.D."/>
            <person name="Ouyang S."/>
            <person name="Liang Y."/>
            <person name="Zimin A.V."/>
            <person name="Pertea G."/>
            <person name="Qi P."/>
            <person name="Bennetzen J.L."/>
            <person name="Dai X."/>
            <person name="Dawson M.W."/>
            <person name="Muller H.G."/>
            <person name="Kugler K."/>
            <person name="Rivarola-Duarte L."/>
            <person name="Spannagl M."/>
            <person name="Mayer K.F.X."/>
            <person name="Lu F.H."/>
            <person name="Bevan M.W."/>
            <person name="Leroy P."/>
            <person name="Li P."/>
            <person name="You F.M."/>
            <person name="Sun Q."/>
            <person name="Liu Z."/>
            <person name="Lyons E."/>
            <person name="Wicker T."/>
            <person name="Salzberg S.L."/>
            <person name="Devos K.M."/>
            <person name="Dvorak J."/>
        </authorList>
    </citation>
    <scope>NUCLEOTIDE SEQUENCE [LARGE SCALE GENOMIC DNA]</scope>
    <source>
        <strain evidence="2">cv. AL8/78</strain>
    </source>
</reference>
<evidence type="ECO:0000313" key="3">
    <source>
        <dbReference type="Proteomes" id="UP000015105"/>
    </source>
</evidence>
<reference evidence="3" key="1">
    <citation type="journal article" date="2014" name="Science">
        <title>Ancient hybridizations among the ancestral genomes of bread wheat.</title>
        <authorList>
            <consortium name="International Wheat Genome Sequencing Consortium,"/>
            <person name="Marcussen T."/>
            <person name="Sandve S.R."/>
            <person name="Heier L."/>
            <person name="Spannagl M."/>
            <person name="Pfeifer M."/>
            <person name="Jakobsen K.S."/>
            <person name="Wulff B.B."/>
            <person name="Steuernagel B."/>
            <person name="Mayer K.F."/>
            <person name="Olsen O.A."/>
        </authorList>
    </citation>
    <scope>NUCLEOTIDE SEQUENCE [LARGE SCALE GENOMIC DNA]</scope>
    <source>
        <strain evidence="3">cv. AL8/78</strain>
    </source>
</reference>
<dbReference type="Gramene" id="AET5Gv21207900.2">
    <property type="protein sequence ID" value="AET5Gv21207900.2"/>
    <property type="gene ID" value="AET5Gv21207900"/>
</dbReference>
<reference evidence="2" key="4">
    <citation type="submission" date="2019-03" db="UniProtKB">
        <authorList>
            <consortium name="EnsemblPlants"/>
        </authorList>
    </citation>
    <scope>IDENTIFICATION</scope>
</reference>